<evidence type="ECO:0000256" key="8">
    <source>
        <dbReference type="ARBA" id="ARBA00023034"/>
    </source>
</evidence>
<dbReference type="GO" id="GO:0000139">
    <property type="term" value="C:Golgi membrane"/>
    <property type="evidence" value="ECO:0007669"/>
    <property type="project" value="UniProtKB-SubCell"/>
</dbReference>
<dbReference type="PANTHER" id="PTHR11214">
    <property type="entry name" value="BETA-1,3-N-ACETYLGLUCOSAMINYLTRANSFERASE"/>
    <property type="match status" value="1"/>
</dbReference>
<evidence type="ECO:0000256" key="11">
    <source>
        <dbReference type="ARBA" id="ARBA00043952"/>
    </source>
</evidence>
<comment type="similarity">
    <text evidence="2 12">Belongs to the glycosyltransferase 31 family.</text>
</comment>
<keyword evidence="15" id="KW-1185">Reference proteome</keyword>
<feature type="region of interest" description="Disordered" evidence="13">
    <location>
        <begin position="34"/>
        <end position="65"/>
    </location>
</feature>
<name>A0A9Q0XAH7_9SAUR</name>
<evidence type="ECO:0000256" key="2">
    <source>
        <dbReference type="ARBA" id="ARBA00008661"/>
    </source>
</evidence>
<keyword evidence="9" id="KW-0472">Membrane</keyword>
<evidence type="ECO:0000256" key="12">
    <source>
        <dbReference type="RuleBase" id="RU363063"/>
    </source>
</evidence>
<proteinExistence type="inferred from homology"/>
<dbReference type="AlphaFoldDB" id="A0A9Q0XAH7"/>
<evidence type="ECO:0000256" key="5">
    <source>
        <dbReference type="ARBA" id="ARBA00022692"/>
    </source>
</evidence>
<dbReference type="EC" id="2.4.1.-" evidence="12"/>
<keyword evidence="10" id="KW-0325">Glycoprotein</keyword>
<evidence type="ECO:0000313" key="15">
    <source>
        <dbReference type="Proteomes" id="UP001142489"/>
    </source>
</evidence>
<keyword evidence="4" id="KW-0808">Transferase</keyword>
<dbReference type="InterPro" id="IPR002659">
    <property type="entry name" value="Glyco_trans_31"/>
</dbReference>
<dbReference type="GO" id="GO:0008499">
    <property type="term" value="F:N-acetyl-beta-D-glucosaminide beta-(1,3)-galactosyltransferase activity"/>
    <property type="evidence" value="ECO:0007669"/>
    <property type="project" value="UniProtKB-ARBA"/>
</dbReference>
<dbReference type="OrthoDB" id="2139606at2759"/>
<evidence type="ECO:0000256" key="9">
    <source>
        <dbReference type="ARBA" id="ARBA00023136"/>
    </source>
</evidence>
<reference evidence="14" key="1">
    <citation type="journal article" date="2023" name="DNA Res.">
        <title>Chromosome-level genome assembly of Phrynocephalus forsythii using third-generation DNA sequencing and Hi-C analysis.</title>
        <authorList>
            <person name="Qi Y."/>
            <person name="Zhao W."/>
            <person name="Zhao Y."/>
            <person name="Niu C."/>
            <person name="Cao S."/>
            <person name="Zhang Y."/>
        </authorList>
    </citation>
    <scope>NUCLEOTIDE SEQUENCE</scope>
    <source>
        <tissue evidence="14">Muscle</tissue>
    </source>
</reference>
<keyword evidence="5" id="KW-0812">Transmembrane</keyword>
<keyword evidence="3 12" id="KW-0328">Glycosyltransferase</keyword>
<keyword evidence="7" id="KW-1133">Transmembrane helix</keyword>
<dbReference type="GO" id="GO:0030311">
    <property type="term" value="P:poly-N-acetyllactosamine biosynthetic process"/>
    <property type="evidence" value="ECO:0007669"/>
    <property type="project" value="TreeGrafter"/>
</dbReference>
<dbReference type="Pfam" id="PF01762">
    <property type="entry name" value="Galactosyl_T"/>
    <property type="match status" value="1"/>
</dbReference>
<dbReference type="Proteomes" id="UP001142489">
    <property type="component" value="Unassembled WGS sequence"/>
</dbReference>
<organism evidence="14 15">
    <name type="scientific">Phrynocephalus forsythii</name>
    <dbReference type="NCBI Taxonomy" id="171643"/>
    <lineage>
        <taxon>Eukaryota</taxon>
        <taxon>Metazoa</taxon>
        <taxon>Chordata</taxon>
        <taxon>Craniata</taxon>
        <taxon>Vertebrata</taxon>
        <taxon>Euteleostomi</taxon>
        <taxon>Lepidosauria</taxon>
        <taxon>Squamata</taxon>
        <taxon>Bifurcata</taxon>
        <taxon>Unidentata</taxon>
        <taxon>Episquamata</taxon>
        <taxon>Toxicofera</taxon>
        <taxon>Iguania</taxon>
        <taxon>Acrodonta</taxon>
        <taxon>Agamidae</taxon>
        <taxon>Agaminae</taxon>
        <taxon>Phrynocephalus</taxon>
    </lineage>
</organism>
<evidence type="ECO:0000256" key="7">
    <source>
        <dbReference type="ARBA" id="ARBA00022989"/>
    </source>
</evidence>
<comment type="subcellular location">
    <subcellularLocation>
        <location evidence="1 12">Golgi apparatus membrane</location>
        <topology evidence="1 12">Single-pass type II membrane protein</topology>
    </subcellularLocation>
</comment>
<evidence type="ECO:0000256" key="13">
    <source>
        <dbReference type="SAM" id="MobiDB-lite"/>
    </source>
</evidence>
<protein>
    <recommendedName>
        <fullName evidence="12">Hexosyltransferase</fullName>
        <ecNumber evidence="12">2.4.1.-</ecNumber>
    </recommendedName>
</protein>
<dbReference type="FunFam" id="3.90.550.50:FF:000009">
    <property type="entry name" value="Hexosyltransferase"/>
    <property type="match status" value="1"/>
</dbReference>
<comment type="pathway">
    <text evidence="11">Protein modification.</text>
</comment>
<sequence length="384" mass="42289">MARGWRYKVEAAVLALFGLMGLLFLLHGDDGSSGRASGGTGGPFTPSPTAAPETPPPPPAPSATRTVCQENRTAATLAGFADLPAHIQDFLRFRHCRDFPLLLDQPEKCSGEVFLLLAIKSWPGNYERREMIRRTWGQERAVAGLPVRRVFLSGVAPGGALEARRLNRLLRLEAAEHGDVLQWAFHDTFFNLTLKQSLFHAWLEARCPSARFLLNGDDDIFAHTDNLVGYLQGVPGAGRQHLFVGHLIAHVGPIRERWSKYYVPEQVTSATAYPPYCGGGGLLMSGYTAGAIRRASLGLPLFPIDDVYLGMCLERAGLAPASHAGVRMVGVRLPSATLDPLDPCYFRELLLVHRFVPYEMLLMWRALRRPGLACGRHLEVYPSL</sequence>
<evidence type="ECO:0000256" key="6">
    <source>
        <dbReference type="ARBA" id="ARBA00022968"/>
    </source>
</evidence>
<feature type="compositionally biased region" description="Low complexity" evidence="13">
    <location>
        <begin position="43"/>
        <end position="52"/>
    </location>
</feature>
<gene>
    <name evidence="14" type="ORF">JRQ81_008675</name>
</gene>
<comment type="caution">
    <text evidence="14">The sequence shown here is derived from an EMBL/GenBank/DDBJ whole genome shotgun (WGS) entry which is preliminary data.</text>
</comment>
<dbReference type="PANTHER" id="PTHR11214:SF23">
    <property type="entry name" value="N-ACETYLLACTOSAMINIDE BETA-1,3-N-ACETYLGLUCOSAMINYLTRANSFERASE 3"/>
    <property type="match status" value="1"/>
</dbReference>
<dbReference type="Gene3D" id="3.90.550.50">
    <property type="match status" value="1"/>
</dbReference>
<dbReference type="GO" id="GO:0016266">
    <property type="term" value="P:protein O-linked glycosylation via N-acetyl-galactosamine"/>
    <property type="evidence" value="ECO:0007669"/>
    <property type="project" value="UniProtKB-ARBA"/>
</dbReference>
<accession>A0A9Q0XAH7</accession>
<evidence type="ECO:0000256" key="10">
    <source>
        <dbReference type="ARBA" id="ARBA00023180"/>
    </source>
</evidence>
<evidence type="ECO:0000313" key="14">
    <source>
        <dbReference type="EMBL" id="KAJ7308160.1"/>
    </source>
</evidence>
<evidence type="ECO:0000256" key="4">
    <source>
        <dbReference type="ARBA" id="ARBA00022679"/>
    </source>
</evidence>
<evidence type="ECO:0000256" key="3">
    <source>
        <dbReference type="ARBA" id="ARBA00022676"/>
    </source>
</evidence>
<keyword evidence="6" id="KW-0735">Signal-anchor</keyword>
<evidence type="ECO:0000256" key="1">
    <source>
        <dbReference type="ARBA" id="ARBA00004323"/>
    </source>
</evidence>
<keyword evidence="8 12" id="KW-0333">Golgi apparatus</keyword>
<dbReference type="EMBL" id="JAPFRF010000018">
    <property type="protein sequence ID" value="KAJ7308160.1"/>
    <property type="molecule type" value="Genomic_DNA"/>
</dbReference>